<keyword evidence="2" id="KW-1185">Reference proteome</keyword>
<gene>
    <name evidence="1" type="ORF">NCTC11370_00250</name>
</gene>
<dbReference type="GeneID" id="93291299"/>
<evidence type="ECO:0000313" key="2">
    <source>
        <dbReference type="Proteomes" id="UP000254554"/>
    </source>
</evidence>
<accession>A0A377G637</accession>
<sequence>MTHSRFHHSNRFPPEKSRLTALISPGEIHRYSKELQQLFYERNFNLWLEGFINYWNNNELLYNELKTLFQEWDSLHLQAALDYFSNREFAALVNAIFFYKYHPDKLFSEGIHPEKLISVQARLEVIHHALELMQQQLYAAAFQKGLIPGLDYLLHDEELLAGITIEPYEEWIILIQTALKKLKTNASAIHLKHRAIDCLYDLKWAYKFCFNPNRLIDAVMLLQQHLLADRSRHEHLIIFQEKMVDLYAQLTTTECLDLYGYFANKDTCSLLYIFLKLSQGDSFEELPPLGNEERAAIANVGDALCCVLESLRIELKRRHLRAEAYKYDLEKPDIKFAPHHRDAVLRVIHIYKPAHETPDHIMEQLFQPLETSD</sequence>
<dbReference type="OrthoDB" id="5650038at2"/>
<dbReference type="AlphaFoldDB" id="A0A377G637"/>
<protein>
    <submittedName>
        <fullName evidence="1">Uncharacterized protein</fullName>
    </submittedName>
</protein>
<dbReference type="EMBL" id="UGGT01000001">
    <property type="protein sequence ID" value="STO20203.1"/>
    <property type="molecule type" value="Genomic_DNA"/>
</dbReference>
<proteinExistence type="predicted"/>
<evidence type="ECO:0000313" key="1">
    <source>
        <dbReference type="EMBL" id="STO20203.1"/>
    </source>
</evidence>
<dbReference type="RefSeq" id="WP_010652414.1">
    <property type="nucleotide sequence ID" value="NZ_JAPHOS010000001.1"/>
</dbReference>
<dbReference type="Proteomes" id="UP000254554">
    <property type="component" value="Unassembled WGS sequence"/>
</dbReference>
<organism evidence="1 2">
    <name type="scientific">Fluoribacter dumoffii</name>
    <dbReference type="NCBI Taxonomy" id="463"/>
    <lineage>
        <taxon>Bacteria</taxon>
        <taxon>Pseudomonadati</taxon>
        <taxon>Pseudomonadota</taxon>
        <taxon>Gammaproteobacteria</taxon>
        <taxon>Legionellales</taxon>
        <taxon>Legionellaceae</taxon>
        <taxon>Fluoribacter</taxon>
    </lineage>
</organism>
<name>A0A377G637_9GAMM</name>
<reference evidence="1 2" key="1">
    <citation type="submission" date="2018-06" db="EMBL/GenBank/DDBJ databases">
        <authorList>
            <consortium name="Pathogen Informatics"/>
            <person name="Doyle S."/>
        </authorList>
    </citation>
    <scope>NUCLEOTIDE SEQUENCE [LARGE SCALE GENOMIC DNA]</scope>
    <source>
        <strain evidence="1 2">NCTC11370</strain>
    </source>
</reference>